<feature type="modified residue" description="4-aspartylphosphate" evidence="4 6">
    <location>
        <position position="76"/>
    </location>
</feature>
<keyword evidence="1 4" id="KW-0145">Chemotaxis</keyword>
<feature type="domain" description="Response regulatory" evidence="7">
    <location>
        <begin position="25"/>
        <end position="143"/>
    </location>
</feature>
<feature type="active site" evidence="4 5">
    <location>
        <position position="212"/>
    </location>
</feature>
<dbReference type="PANTHER" id="PTHR42872">
    <property type="entry name" value="PROTEIN-GLUTAMATE METHYLESTERASE/PROTEIN-GLUTAMINE GLUTAMINASE"/>
    <property type="match status" value="1"/>
</dbReference>
<evidence type="ECO:0000256" key="1">
    <source>
        <dbReference type="ARBA" id="ARBA00022500"/>
    </source>
</evidence>
<dbReference type="RefSeq" id="WP_249914591.1">
    <property type="nucleotide sequence ID" value="NZ_JAMGBB010000001.1"/>
</dbReference>
<organism evidence="9 10">
    <name type="scientific">Sphingomonas brevis</name>
    <dbReference type="NCBI Taxonomy" id="2908206"/>
    <lineage>
        <taxon>Bacteria</taxon>
        <taxon>Pseudomonadati</taxon>
        <taxon>Pseudomonadota</taxon>
        <taxon>Alphaproteobacteria</taxon>
        <taxon>Sphingomonadales</taxon>
        <taxon>Sphingomonadaceae</taxon>
        <taxon>Sphingomonas</taxon>
    </lineage>
</organism>
<dbReference type="Gene3D" id="3.40.50.2300">
    <property type="match status" value="1"/>
</dbReference>
<evidence type="ECO:0000313" key="10">
    <source>
        <dbReference type="Proteomes" id="UP001165383"/>
    </source>
</evidence>
<dbReference type="NCBIfam" id="NF001965">
    <property type="entry name" value="PRK00742.1"/>
    <property type="match status" value="1"/>
</dbReference>
<dbReference type="CDD" id="cd16432">
    <property type="entry name" value="CheB_Rec"/>
    <property type="match status" value="1"/>
</dbReference>
<comment type="catalytic activity">
    <reaction evidence="3 4">
        <text>[protein]-L-glutamate 5-O-methyl ester + H2O = L-glutamyl-[protein] + methanol + H(+)</text>
        <dbReference type="Rhea" id="RHEA:23236"/>
        <dbReference type="Rhea" id="RHEA-COMP:10208"/>
        <dbReference type="Rhea" id="RHEA-COMP:10311"/>
        <dbReference type="ChEBI" id="CHEBI:15377"/>
        <dbReference type="ChEBI" id="CHEBI:15378"/>
        <dbReference type="ChEBI" id="CHEBI:17790"/>
        <dbReference type="ChEBI" id="CHEBI:29973"/>
        <dbReference type="ChEBI" id="CHEBI:82795"/>
        <dbReference type="EC" id="3.1.1.61"/>
    </reaction>
</comment>
<keyword evidence="4" id="KW-0963">Cytoplasm</keyword>
<dbReference type="EMBL" id="JAMGBB010000001">
    <property type="protein sequence ID" value="MCL6740141.1"/>
    <property type="molecule type" value="Genomic_DNA"/>
</dbReference>
<keyword evidence="9" id="KW-0489">Methyltransferase</keyword>
<dbReference type="PROSITE" id="PS50110">
    <property type="entry name" value="RESPONSE_REGULATORY"/>
    <property type="match status" value="1"/>
</dbReference>
<dbReference type="Proteomes" id="UP001165383">
    <property type="component" value="Unassembled WGS sequence"/>
</dbReference>
<dbReference type="SMART" id="SM00448">
    <property type="entry name" value="REC"/>
    <property type="match status" value="1"/>
</dbReference>
<evidence type="ECO:0000259" key="7">
    <source>
        <dbReference type="PROSITE" id="PS50110"/>
    </source>
</evidence>
<evidence type="ECO:0000259" key="8">
    <source>
        <dbReference type="PROSITE" id="PS50122"/>
    </source>
</evidence>
<keyword evidence="10" id="KW-1185">Reference proteome</keyword>
<gene>
    <name evidence="4 9" type="primary">cheB</name>
    <name evidence="9" type="ORF">LZ518_03185</name>
</gene>
<dbReference type="InterPro" id="IPR008248">
    <property type="entry name" value="CheB-like"/>
</dbReference>
<protein>
    <recommendedName>
        <fullName evidence="4">Protein-glutamate methylesterase/protein-glutamine glutaminase</fullName>
        <ecNumber evidence="4">3.1.1.61</ecNumber>
        <ecNumber evidence="4">3.5.1.44</ecNumber>
    </recommendedName>
</protein>
<dbReference type="CDD" id="cd17541">
    <property type="entry name" value="REC_CheB-like"/>
    <property type="match status" value="1"/>
</dbReference>
<keyword evidence="4 6" id="KW-0597">Phosphoprotein</keyword>
<dbReference type="EC" id="3.1.1.61" evidence="4"/>
<dbReference type="GO" id="GO:0032259">
    <property type="term" value="P:methylation"/>
    <property type="evidence" value="ECO:0007669"/>
    <property type="project" value="UniProtKB-KW"/>
</dbReference>
<dbReference type="GO" id="GO:0008168">
    <property type="term" value="F:methyltransferase activity"/>
    <property type="evidence" value="ECO:0007669"/>
    <property type="project" value="UniProtKB-KW"/>
</dbReference>
<accession>A0ABT0S6W7</accession>
<feature type="active site" evidence="4 5">
    <location>
        <position position="185"/>
    </location>
</feature>
<dbReference type="InterPro" id="IPR011006">
    <property type="entry name" value="CheY-like_superfamily"/>
</dbReference>
<feature type="active site" evidence="4 5">
    <location>
        <position position="308"/>
    </location>
</feature>
<dbReference type="PIRSF" id="PIRSF000876">
    <property type="entry name" value="RR_chemtxs_CheB"/>
    <property type="match status" value="1"/>
</dbReference>
<sequence length="369" mass="38002">MSGALATSRASDRAGAGRQLRRPIRVMIVDDSMVARAVLSRMIDADGNFEIAAIAGTGEDAVEALGQVMVDTILLDLEMPGAGGLKSIPHILEAAKGAKVLIVSSLAEEGAEETVAALALGAADTLPKPGTGRFNGRFSEVLLGKLRELGYADRSSIPARPVTIPHRPMPVQSDTPLRLLAIGASTGGIHALATFFDALPKRIGVPILVTQHLPPAFMTVFARQLSAVAGREAVVAEDGTKLLPDRIVVAPGEAHLLVDEVNGRLVARLLKTKVASGCLPSVDPMLASAGAILGPAALGVVLTGMGRDGAEGARRLVEAGGAVMAQDEASSAIWGMPRAVAEAGLACAVLPPEKLARRVGVRSEEASCK</sequence>
<dbReference type="Pfam" id="PF00072">
    <property type="entry name" value="Response_reg"/>
    <property type="match status" value="1"/>
</dbReference>
<dbReference type="PANTHER" id="PTHR42872:SF3">
    <property type="entry name" value="PROTEIN-GLUTAMATE METHYLESTERASE_PROTEIN-GLUTAMINE GLUTAMINASE 1"/>
    <property type="match status" value="1"/>
</dbReference>
<comment type="subcellular location">
    <subcellularLocation>
        <location evidence="4">Cytoplasm</location>
    </subcellularLocation>
</comment>
<dbReference type="PROSITE" id="PS50122">
    <property type="entry name" value="CHEB"/>
    <property type="match status" value="1"/>
</dbReference>
<comment type="caution">
    <text evidence="9">The sequence shown here is derived from an EMBL/GenBank/DDBJ whole genome shotgun (WGS) entry which is preliminary data.</text>
</comment>
<dbReference type="Pfam" id="PF01339">
    <property type="entry name" value="CheB_methylest"/>
    <property type="match status" value="1"/>
</dbReference>
<keyword evidence="9" id="KW-0808">Transferase</keyword>
<name>A0ABT0S6W7_9SPHN</name>
<evidence type="ECO:0000313" key="9">
    <source>
        <dbReference type="EMBL" id="MCL6740141.1"/>
    </source>
</evidence>
<evidence type="ECO:0000256" key="6">
    <source>
        <dbReference type="PROSITE-ProRule" id="PRU00169"/>
    </source>
</evidence>
<dbReference type="InterPro" id="IPR000673">
    <property type="entry name" value="Sig_transdc_resp-reg_Me-estase"/>
</dbReference>
<dbReference type="InterPro" id="IPR035909">
    <property type="entry name" value="CheB_C"/>
</dbReference>
<comment type="similarity">
    <text evidence="4">Belongs to the CheB family.</text>
</comment>
<reference evidence="9" key="1">
    <citation type="submission" date="2022-05" db="EMBL/GenBank/DDBJ databases">
        <authorList>
            <person name="Jo J.-H."/>
            <person name="Im W.-T."/>
        </authorList>
    </citation>
    <scope>NUCLEOTIDE SEQUENCE</scope>
    <source>
        <strain evidence="9">RB56-2</strain>
    </source>
</reference>
<dbReference type="SUPFAM" id="SSF52172">
    <property type="entry name" value="CheY-like"/>
    <property type="match status" value="1"/>
</dbReference>
<comment type="domain">
    <text evidence="4">Contains a C-terminal catalytic domain, and an N-terminal region which modulates catalytic activity.</text>
</comment>
<comment type="catalytic activity">
    <reaction evidence="4">
        <text>L-glutaminyl-[protein] + H2O = L-glutamyl-[protein] + NH4(+)</text>
        <dbReference type="Rhea" id="RHEA:16441"/>
        <dbReference type="Rhea" id="RHEA-COMP:10207"/>
        <dbReference type="Rhea" id="RHEA-COMP:10208"/>
        <dbReference type="ChEBI" id="CHEBI:15377"/>
        <dbReference type="ChEBI" id="CHEBI:28938"/>
        <dbReference type="ChEBI" id="CHEBI:29973"/>
        <dbReference type="ChEBI" id="CHEBI:30011"/>
        <dbReference type="EC" id="3.5.1.44"/>
    </reaction>
</comment>
<evidence type="ECO:0000256" key="5">
    <source>
        <dbReference type="PROSITE-ProRule" id="PRU00050"/>
    </source>
</evidence>
<feature type="domain" description="CheB-type methylesterase" evidence="8">
    <location>
        <begin position="168"/>
        <end position="356"/>
    </location>
</feature>
<comment type="function">
    <text evidence="4">Involved in chemotaxis. Part of a chemotaxis signal transduction system that modulates chemotaxis in response to various stimuli. Catalyzes the demethylation of specific methylglutamate residues introduced into the chemoreceptors (methyl-accepting chemotaxis proteins or MCP) by CheR. Also mediates the irreversible deamidation of specific glutamine residues to glutamic acid.</text>
</comment>
<proteinExistence type="inferred from homology"/>
<evidence type="ECO:0000256" key="4">
    <source>
        <dbReference type="HAMAP-Rule" id="MF_00099"/>
    </source>
</evidence>
<dbReference type="Gene3D" id="3.40.50.180">
    <property type="entry name" value="Methylesterase CheB, C-terminal domain"/>
    <property type="match status" value="1"/>
</dbReference>
<dbReference type="EC" id="3.5.1.44" evidence="4"/>
<dbReference type="HAMAP" id="MF_00099">
    <property type="entry name" value="CheB_chemtxs"/>
    <property type="match status" value="1"/>
</dbReference>
<dbReference type="SUPFAM" id="SSF52738">
    <property type="entry name" value="Methylesterase CheB, C-terminal domain"/>
    <property type="match status" value="1"/>
</dbReference>
<keyword evidence="2 4" id="KW-0378">Hydrolase</keyword>
<comment type="PTM">
    <text evidence="4">Phosphorylated by CheA. Phosphorylation of the N-terminal regulatory domain activates the methylesterase activity.</text>
</comment>
<evidence type="ECO:0000256" key="3">
    <source>
        <dbReference type="ARBA" id="ARBA00048267"/>
    </source>
</evidence>
<dbReference type="InterPro" id="IPR001789">
    <property type="entry name" value="Sig_transdc_resp-reg_receiver"/>
</dbReference>
<dbReference type="GO" id="GO:0008984">
    <property type="term" value="F:protein-glutamate methylesterase activity"/>
    <property type="evidence" value="ECO:0007669"/>
    <property type="project" value="UniProtKB-EC"/>
</dbReference>
<evidence type="ECO:0000256" key="2">
    <source>
        <dbReference type="ARBA" id="ARBA00022801"/>
    </source>
</evidence>